<evidence type="ECO:0000313" key="8">
    <source>
        <dbReference type="EMBL" id="VVN58624.1"/>
    </source>
</evidence>
<evidence type="ECO:0000256" key="4">
    <source>
        <dbReference type="ARBA" id="ARBA00022705"/>
    </source>
</evidence>
<dbReference type="InterPro" id="IPR051314">
    <property type="entry name" value="AAA_ATPase_RarA/MGS1/WRNIP1"/>
</dbReference>
<keyword evidence="4" id="KW-0235">DNA replication</keyword>
<dbReference type="Pfam" id="PF16193">
    <property type="entry name" value="AAA_assoc_2"/>
    <property type="match status" value="1"/>
</dbReference>
<name>A0A5E6Z1F5_PSEFL</name>
<evidence type="ECO:0000256" key="2">
    <source>
        <dbReference type="ARBA" id="ARBA00008959"/>
    </source>
</evidence>
<dbReference type="GO" id="GO:0003677">
    <property type="term" value="F:DNA binding"/>
    <property type="evidence" value="ECO:0007669"/>
    <property type="project" value="InterPro"/>
</dbReference>
<evidence type="ECO:0000256" key="6">
    <source>
        <dbReference type="ARBA" id="ARBA00022840"/>
    </source>
</evidence>
<keyword evidence="5" id="KW-0547">Nucleotide-binding</keyword>
<proteinExistence type="inferred from homology"/>
<dbReference type="Proteomes" id="UP000326437">
    <property type="component" value="Unassembled WGS sequence"/>
</dbReference>
<comment type="similarity">
    <text evidence="2">Belongs to the AAA ATPase family. RarA/MGS1/WRNIP1 subfamily.</text>
</comment>
<dbReference type="GO" id="GO:0005524">
    <property type="term" value="F:ATP binding"/>
    <property type="evidence" value="ECO:0007669"/>
    <property type="project" value="UniProtKB-KW"/>
</dbReference>
<dbReference type="PANTHER" id="PTHR13779">
    <property type="entry name" value="WERNER HELICASE-INTERACTING PROTEIN 1 FAMILY MEMBER"/>
    <property type="match status" value="1"/>
</dbReference>
<dbReference type="InterPro" id="IPR027417">
    <property type="entry name" value="P-loop_NTPase"/>
</dbReference>
<feature type="domain" description="AAA+ ATPase" evidence="7">
    <location>
        <begin position="61"/>
        <end position="178"/>
    </location>
</feature>
<dbReference type="SUPFAM" id="SSF52540">
    <property type="entry name" value="P-loop containing nucleoside triphosphate hydrolases"/>
    <property type="match status" value="1"/>
</dbReference>
<dbReference type="CDD" id="cd18139">
    <property type="entry name" value="HLD_clamp_RarA"/>
    <property type="match status" value="1"/>
</dbReference>
<dbReference type="GO" id="GO:0000731">
    <property type="term" value="P:DNA synthesis involved in DNA repair"/>
    <property type="evidence" value="ECO:0007669"/>
    <property type="project" value="TreeGrafter"/>
</dbReference>
<dbReference type="InterPro" id="IPR021886">
    <property type="entry name" value="MgsA_C"/>
</dbReference>
<dbReference type="AlphaFoldDB" id="A0A5E6Z1F5"/>
<dbReference type="InterPro" id="IPR003593">
    <property type="entry name" value="AAA+_ATPase"/>
</dbReference>
<gene>
    <name evidence="8" type="primary">rarA</name>
    <name evidence="8" type="ORF">PS685_02862</name>
</gene>
<dbReference type="Pfam" id="PF00004">
    <property type="entry name" value="AAA"/>
    <property type="match status" value="1"/>
</dbReference>
<dbReference type="InterPro" id="IPR003959">
    <property type="entry name" value="ATPase_AAA_core"/>
</dbReference>
<dbReference type="GO" id="GO:0008047">
    <property type="term" value="F:enzyme activator activity"/>
    <property type="evidence" value="ECO:0007669"/>
    <property type="project" value="TreeGrafter"/>
</dbReference>
<evidence type="ECO:0000259" key="7">
    <source>
        <dbReference type="SMART" id="SM00382"/>
    </source>
</evidence>
<dbReference type="Gene3D" id="1.10.3710.10">
    <property type="entry name" value="DNA polymerase III clamp loader subunits, C-terminal domain"/>
    <property type="match status" value="1"/>
</dbReference>
<evidence type="ECO:0000256" key="3">
    <source>
        <dbReference type="ARBA" id="ARBA00020776"/>
    </source>
</evidence>
<dbReference type="EMBL" id="CABVHO010000032">
    <property type="protein sequence ID" value="VVN58624.1"/>
    <property type="molecule type" value="Genomic_DNA"/>
</dbReference>
<dbReference type="PANTHER" id="PTHR13779:SF7">
    <property type="entry name" value="ATPASE WRNIP1"/>
    <property type="match status" value="1"/>
</dbReference>
<accession>A0A5E6Z1F5</accession>
<evidence type="ECO:0000256" key="5">
    <source>
        <dbReference type="ARBA" id="ARBA00022741"/>
    </source>
</evidence>
<keyword evidence="6" id="KW-0067">ATP-binding</keyword>
<reference evidence="8 9" key="1">
    <citation type="submission" date="2019-09" db="EMBL/GenBank/DDBJ databases">
        <authorList>
            <person name="Chandra G."/>
            <person name="Truman W A."/>
        </authorList>
    </citation>
    <scope>NUCLEOTIDE SEQUENCE [LARGE SCALE GENOMIC DNA]</scope>
    <source>
        <strain evidence="8">PS685</strain>
    </source>
</reference>
<dbReference type="Gene3D" id="1.20.272.10">
    <property type="match status" value="1"/>
</dbReference>
<protein>
    <recommendedName>
        <fullName evidence="3">Replication-associated recombination protein A</fullName>
    </recommendedName>
</protein>
<dbReference type="FunFam" id="1.20.272.10:FF:000001">
    <property type="entry name" value="Putative AAA family ATPase"/>
    <property type="match status" value="1"/>
</dbReference>
<dbReference type="GO" id="GO:0006261">
    <property type="term" value="P:DNA-templated DNA replication"/>
    <property type="evidence" value="ECO:0007669"/>
    <property type="project" value="TreeGrafter"/>
</dbReference>
<dbReference type="GO" id="GO:0017116">
    <property type="term" value="F:single-stranded DNA helicase activity"/>
    <property type="evidence" value="ECO:0007669"/>
    <property type="project" value="TreeGrafter"/>
</dbReference>
<sequence length="456" mass="50708">MLSRNKPWKRFQTLPMDLFRSAPIAQPLAARLRAANLDEYVGQQHLLARGKPLREALEQGALHSMIFWGPPGVGKTTLARLLAEVSDAHFETVSAVLAGVKEIRQAVEIAKQQAGQYGRRTILFVDEVHRFNKSQQDAFLPYVEDGTLIFIGATTENPSFELNNALLSRARVYVLKSLDEAALRKLVQRALTEDKGLGKRGLTLGEESFQILLRATDGDGRRMLNLLENASDLAEDHSEIGTELLHNLLGDTQRRFDKGGEAFYDQISALHKSVRGSNPDGALYWFARMIDGGCDPLYIARRVVRMASEDIGNADPRALSLCLSAWDVQERLGSPEGELAVAQAITYLACAPKSNAVYMGFKAALRSAAEYGSLEVPLHLRNAPTKLMKQLGYGDEYRYAHDEPDAYAAGEDYYPDELEPLNLYQPVPRGLELKIGEKLKYLAALDRASPKQRRKP</sequence>
<dbReference type="Gene3D" id="1.10.8.60">
    <property type="match status" value="1"/>
</dbReference>
<dbReference type="Gene3D" id="3.40.50.300">
    <property type="entry name" value="P-loop containing nucleotide triphosphate hydrolases"/>
    <property type="match status" value="1"/>
</dbReference>
<dbReference type="InterPro" id="IPR008921">
    <property type="entry name" value="DNA_pol3_clamp-load_cplx_C"/>
</dbReference>
<dbReference type="SUPFAM" id="SSF48019">
    <property type="entry name" value="post-AAA+ oligomerization domain-like"/>
    <property type="match status" value="1"/>
</dbReference>
<dbReference type="GO" id="GO:0016887">
    <property type="term" value="F:ATP hydrolysis activity"/>
    <property type="evidence" value="ECO:0007669"/>
    <property type="project" value="InterPro"/>
</dbReference>
<evidence type="ECO:0000313" key="9">
    <source>
        <dbReference type="Proteomes" id="UP000326437"/>
    </source>
</evidence>
<organism evidence="8 9">
    <name type="scientific">Pseudomonas fluorescens</name>
    <dbReference type="NCBI Taxonomy" id="294"/>
    <lineage>
        <taxon>Bacteria</taxon>
        <taxon>Pseudomonadati</taxon>
        <taxon>Pseudomonadota</taxon>
        <taxon>Gammaproteobacteria</taxon>
        <taxon>Pseudomonadales</taxon>
        <taxon>Pseudomonadaceae</taxon>
        <taxon>Pseudomonas</taxon>
    </lineage>
</organism>
<evidence type="ECO:0000256" key="1">
    <source>
        <dbReference type="ARBA" id="ARBA00002393"/>
    </source>
</evidence>
<dbReference type="InterPro" id="IPR032423">
    <property type="entry name" value="AAA_assoc_2"/>
</dbReference>
<comment type="function">
    <text evidence="1">DNA-dependent ATPase that plays important roles in cellular responses to stalled DNA replication processes.</text>
</comment>
<dbReference type="Pfam" id="PF12002">
    <property type="entry name" value="MgsA_C"/>
    <property type="match status" value="1"/>
</dbReference>
<dbReference type="CDD" id="cd00009">
    <property type="entry name" value="AAA"/>
    <property type="match status" value="1"/>
</dbReference>
<dbReference type="SMART" id="SM00382">
    <property type="entry name" value="AAA"/>
    <property type="match status" value="1"/>
</dbReference>
<dbReference type="FunFam" id="3.40.50.300:FF:000137">
    <property type="entry name" value="Replication-associated recombination protein A"/>
    <property type="match status" value="1"/>
</dbReference>